<keyword evidence="1" id="KW-0472">Membrane</keyword>
<gene>
    <name evidence="2" type="ORF">UY02_C0016G0014</name>
</gene>
<comment type="caution">
    <text evidence="2">The sequence shown here is derived from an EMBL/GenBank/DDBJ whole genome shotgun (WGS) entry which is preliminary data.</text>
</comment>
<dbReference type="AlphaFoldDB" id="A0A0G1VES5"/>
<evidence type="ECO:0000256" key="1">
    <source>
        <dbReference type="SAM" id="Phobius"/>
    </source>
</evidence>
<evidence type="ECO:0000313" key="2">
    <source>
        <dbReference type="EMBL" id="KKU76613.1"/>
    </source>
</evidence>
<dbReference type="Proteomes" id="UP000034682">
    <property type="component" value="Unassembled WGS sequence"/>
</dbReference>
<keyword evidence="1" id="KW-1133">Transmembrane helix</keyword>
<name>A0A0G1VES5_9BACT</name>
<dbReference type="EMBL" id="LCOK01000016">
    <property type="protein sequence ID" value="KKU76613.1"/>
    <property type="molecule type" value="Genomic_DNA"/>
</dbReference>
<feature type="transmembrane region" description="Helical" evidence="1">
    <location>
        <begin position="36"/>
        <end position="56"/>
    </location>
</feature>
<sequence>MILAASAVGKVGYAGIHEFWCWYNIVVMPRFFKQSIYAVFYLAVAGLIGYGIYSLLIQPAPTCFDNRQNQGEEGVDCGGPCASCELQKLKPIQAGVEIFGIGDSTNAVLNFSNPNITYGAQSFTYTLNFYGAAREKIFSLTKTSFIYPAEAKKVVIEPNLKIDFSKIVGTPEIIISAPTYKSAEEYSEPKTQFRQVKTEISGSIATITGILANRESFKISRAGIGAVTAQKATGKLAGASKTVLFDIRPFEERAFKIIIPLNAIVRLNELETAVFAEVSK</sequence>
<proteinExistence type="predicted"/>
<organism evidence="2 3">
    <name type="scientific">Candidatus Giovannonibacteria bacterium GW2011_GWB1_47_6b</name>
    <dbReference type="NCBI Taxonomy" id="1618655"/>
    <lineage>
        <taxon>Bacteria</taxon>
        <taxon>Candidatus Giovannoniibacteriota</taxon>
    </lineage>
</organism>
<accession>A0A0G1VES5</accession>
<reference evidence="2 3" key="1">
    <citation type="journal article" date="2015" name="Nature">
        <title>rRNA introns, odd ribosomes, and small enigmatic genomes across a large radiation of phyla.</title>
        <authorList>
            <person name="Brown C.T."/>
            <person name="Hug L.A."/>
            <person name="Thomas B.C."/>
            <person name="Sharon I."/>
            <person name="Castelle C.J."/>
            <person name="Singh A."/>
            <person name="Wilkins M.J."/>
            <person name="Williams K.H."/>
            <person name="Banfield J.F."/>
        </authorList>
    </citation>
    <scope>NUCLEOTIDE SEQUENCE [LARGE SCALE GENOMIC DNA]</scope>
</reference>
<protein>
    <submittedName>
        <fullName evidence="2">Uncharacterized protein</fullName>
    </submittedName>
</protein>
<evidence type="ECO:0000313" key="3">
    <source>
        <dbReference type="Proteomes" id="UP000034682"/>
    </source>
</evidence>
<keyword evidence="1" id="KW-0812">Transmembrane</keyword>